<dbReference type="Proteomes" id="UP001408789">
    <property type="component" value="Unassembled WGS sequence"/>
</dbReference>
<evidence type="ECO:0000313" key="1">
    <source>
        <dbReference type="EMBL" id="KAK9053539.1"/>
    </source>
</evidence>
<reference evidence="1 2" key="1">
    <citation type="submission" date="2024-04" db="EMBL/GenBank/DDBJ databases">
        <title>The reference genome of an endangered Asteraceae, Deinandra increscens subsp. villosa, native to the Central Coast of California.</title>
        <authorList>
            <person name="Guilliams M."/>
            <person name="Hasenstab-Lehman K."/>
            <person name="Meyer R."/>
            <person name="Mcevoy S."/>
        </authorList>
    </citation>
    <scope>NUCLEOTIDE SEQUENCE [LARGE SCALE GENOMIC DNA]</scope>
    <source>
        <tissue evidence="1">Leaf</tissue>
    </source>
</reference>
<protein>
    <submittedName>
        <fullName evidence="1">Uncharacterized protein</fullName>
    </submittedName>
</protein>
<keyword evidence="2" id="KW-1185">Reference proteome</keyword>
<name>A0AAP0CAZ3_9ASTR</name>
<dbReference type="AlphaFoldDB" id="A0AAP0CAZ3"/>
<dbReference type="EMBL" id="JBCNJP010000025">
    <property type="protein sequence ID" value="KAK9053539.1"/>
    <property type="molecule type" value="Genomic_DNA"/>
</dbReference>
<proteinExistence type="predicted"/>
<evidence type="ECO:0000313" key="2">
    <source>
        <dbReference type="Proteomes" id="UP001408789"/>
    </source>
</evidence>
<organism evidence="1 2">
    <name type="scientific">Deinandra increscens subsp. villosa</name>
    <dbReference type="NCBI Taxonomy" id="3103831"/>
    <lineage>
        <taxon>Eukaryota</taxon>
        <taxon>Viridiplantae</taxon>
        <taxon>Streptophyta</taxon>
        <taxon>Embryophyta</taxon>
        <taxon>Tracheophyta</taxon>
        <taxon>Spermatophyta</taxon>
        <taxon>Magnoliopsida</taxon>
        <taxon>eudicotyledons</taxon>
        <taxon>Gunneridae</taxon>
        <taxon>Pentapetalae</taxon>
        <taxon>asterids</taxon>
        <taxon>campanulids</taxon>
        <taxon>Asterales</taxon>
        <taxon>Asteraceae</taxon>
        <taxon>Asteroideae</taxon>
        <taxon>Heliantheae alliance</taxon>
        <taxon>Madieae</taxon>
        <taxon>Madiinae</taxon>
        <taxon>Deinandra</taxon>
    </lineage>
</organism>
<accession>A0AAP0CAZ3</accession>
<comment type="caution">
    <text evidence="1">The sequence shown here is derived from an EMBL/GenBank/DDBJ whole genome shotgun (WGS) entry which is preliminary data.</text>
</comment>
<gene>
    <name evidence="1" type="ORF">SSX86_024613</name>
</gene>
<sequence length="130" mass="14050">MHTRVVVYGTKYYFGGDIQQIPAGTAPYSNKVAQFLVGTSVPDYILNLPNEVINTPMGALITGAPQEKPVANPLGDARNKVQEDIGKEFVAIMESGTMHAIEGASLVTKKVMQKYGHMKLKAETGFAFSC</sequence>